<evidence type="ECO:0000259" key="1">
    <source>
        <dbReference type="Pfam" id="PF18962"/>
    </source>
</evidence>
<dbReference type="InterPro" id="IPR026444">
    <property type="entry name" value="Secre_tail"/>
</dbReference>
<sequence>MHIRCSIRSLKTIKNIRMKKIFILIFVLTSLFGMYASGQSLPPGTCGIVYTYDAAGNRTKQEYVINNSAFANIVDSQKIARLNESVNVLKVDVLYPNPTTGYFAVRLVKQLQNDLVTITDVSGRVILQRKENGNLLHYNFAQEPAGVYTLNITEGQQSISMKIMKR</sequence>
<accession>A0A386HUM5</accession>
<gene>
    <name evidence="2" type="ORF">D6B99_16485</name>
</gene>
<dbReference type="AlphaFoldDB" id="A0A386HUM5"/>
<dbReference type="EMBL" id="CP032489">
    <property type="protein sequence ID" value="AYD49074.1"/>
    <property type="molecule type" value="Genomic_DNA"/>
</dbReference>
<dbReference type="KEGG" id="ark:D6B99_16485"/>
<evidence type="ECO:0000313" key="3">
    <source>
        <dbReference type="Proteomes" id="UP000266118"/>
    </source>
</evidence>
<reference evidence="2 3" key="1">
    <citation type="submission" date="2018-09" db="EMBL/GenBank/DDBJ databases">
        <title>Arachidicoccus sp. nov., a bacterium isolated from soil.</title>
        <authorList>
            <person name="Weon H.-Y."/>
            <person name="Kwon S.-W."/>
            <person name="Lee S.A."/>
        </authorList>
    </citation>
    <scope>NUCLEOTIDE SEQUENCE [LARGE SCALE GENOMIC DNA]</scope>
    <source>
        <strain evidence="2 3">KIS59-12</strain>
    </source>
</reference>
<dbReference type="Proteomes" id="UP000266118">
    <property type="component" value="Chromosome"/>
</dbReference>
<dbReference type="NCBIfam" id="TIGR04183">
    <property type="entry name" value="Por_Secre_tail"/>
    <property type="match status" value="1"/>
</dbReference>
<feature type="domain" description="Secretion system C-terminal sorting" evidence="1">
    <location>
        <begin position="94"/>
        <end position="163"/>
    </location>
</feature>
<name>A0A386HUM5_9BACT</name>
<protein>
    <submittedName>
        <fullName evidence="2">T9SS C-terminal target domain-containing protein</fullName>
    </submittedName>
</protein>
<evidence type="ECO:0000313" key="2">
    <source>
        <dbReference type="EMBL" id="AYD49074.1"/>
    </source>
</evidence>
<proteinExistence type="predicted"/>
<dbReference type="Pfam" id="PF18962">
    <property type="entry name" value="Por_Secre_tail"/>
    <property type="match status" value="1"/>
</dbReference>
<keyword evidence="3" id="KW-1185">Reference proteome</keyword>
<dbReference type="OrthoDB" id="678145at2"/>
<organism evidence="2 3">
    <name type="scientific">Arachidicoccus soli</name>
    <dbReference type="NCBI Taxonomy" id="2341117"/>
    <lineage>
        <taxon>Bacteria</taxon>
        <taxon>Pseudomonadati</taxon>
        <taxon>Bacteroidota</taxon>
        <taxon>Chitinophagia</taxon>
        <taxon>Chitinophagales</taxon>
        <taxon>Chitinophagaceae</taxon>
        <taxon>Arachidicoccus</taxon>
    </lineage>
</organism>